<evidence type="ECO:0000313" key="4">
    <source>
        <dbReference type="Proteomes" id="UP000284892"/>
    </source>
</evidence>
<proteinExistence type="predicted"/>
<dbReference type="PANTHER" id="PTHR43640:SF1">
    <property type="entry name" value="THIOREDOXIN-DEPENDENT PEROXIREDOXIN"/>
    <property type="match status" value="1"/>
</dbReference>
<keyword evidence="4" id="KW-1185">Reference proteome</keyword>
<dbReference type="Pfam" id="PF00578">
    <property type="entry name" value="AhpC-TSA"/>
    <property type="match status" value="1"/>
</dbReference>
<feature type="chain" id="PRO_5019025443" evidence="1">
    <location>
        <begin position="22"/>
        <end position="207"/>
    </location>
</feature>
<dbReference type="GO" id="GO:0016491">
    <property type="term" value="F:oxidoreductase activity"/>
    <property type="evidence" value="ECO:0007669"/>
    <property type="project" value="InterPro"/>
</dbReference>
<dbReference type="InterPro" id="IPR047262">
    <property type="entry name" value="PRX-like1"/>
</dbReference>
<sequence>MKTIKKTAFVLIAIFMLSAFANKTFVGPNHGYHIGDIATDFSLENIDGKKVSLSDYKKAKGFIVVFTCNTCPYAVAYEDRVEALNKKYADKGYPVIAIMPNNTDVKPGDNMEAMKARAKAKGFTFPYLMDEGQKIYPQFGATKTPHVYVLEKTKKGNQVKYIGAIDDNYQDAEAVNTKYVENAVDALLFGKEIKEKKTRAIGCSIKV</sequence>
<accession>A0A420DVE3</accession>
<feature type="signal peptide" evidence="1">
    <location>
        <begin position="1"/>
        <end position="21"/>
    </location>
</feature>
<dbReference type="EMBL" id="RAQJ01000001">
    <property type="protein sequence ID" value="RKE98188.1"/>
    <property type="molecule type" value="Genomic_DNA"/>
</dbReference>
<dbReference type="InterPro" id="IPR036249">
    <property type="entry name" value="Thioredoxin-like_sf"/>
</dbReference>
<dbReference type="AlphaFoldDB" id="A0A420DVE3"/>
<dbReference type="GO" id="GO:0016209">
    <property type="term" value="F:antioxidant activity"/>
    <property type="evidence" value="ECO:0007669"/>
    <property type="project" value="InterPro"/>
</dbReference>
<dbReference type="RefSeq" id="WP_120199413.1">
    <property type="nucleotide sequence ID" value="NZ_RAQJ01000001.1"/>
</dbReference>
<comment type="caution">
    <text evidence="3">The sequence shown here is derived from an EMBL/GenBank/DDBJ whole genome shotgun (WGS) entry which is preliminary data.</text>
</comment>
<dbReference type="InterPro" id="IPR013766">
    <property type="entry name" value="Thioredoxin_domain"/>
</dbReference>
<dbReference type="PANTHER" id="PTHR43640">
    <property type="entry name" value="OS07G0260300 PROTEIN"/>
    <property type="match status" value="1"/>
</dbReference>
<organism evidence="3 4">
    <name type="scientific">Ichthyenterobacterium magnum</name>
    <dbReference type="NCBI Taxonomy" id="1230530"/>
    <lineage>
        <taxon>Bacteria</taxon>
        <taxon>Pseudomonadati</taxon>
        <taxon>Bacteroidota</taxon>
        <taxon>Flavobacteriia</taxon>
        <taxon>Flavobacteriales</taxon>
        <taxon>Flavobacteriaceae</taxon>
        <taxon>Ichthyenterobacterium</taxon>
    </lineage>
</organism>
<evidence type="ECO:0000256" key="1">
    <source>
        <dbReference type="SAM" id="SignalP"/>
    </source>
</evidence>
<dbReference type="PROSITE" id="PS51352">
    <property type="entry name" value="THIOREDOXIN_2"/>
    <property type="match status" value="1"/>
</dbReference>
<protein>
    <submittedName>
        <fullName evidence="3">AhpC/TSA family protein</fullName>
    </submittedName>
</protein>
<keyword evidence="1" id="KW-0732">Signal</keyword>
<dbReference type="Gene3D" id="3.40.30.10">
    <property type="entry name" value="Glutaredoxin"/>
    <property type="match status" value="1"/>
</dbReference>
<dbReference type="InterPro" id="IPR000866">
    <property type="entry name" value="AhpC/TSA"/>
</dbReference>
<dbReference type="Proteomes" id="UP000284892">
    <property type="component" value="Unassembled WGS sequence"/>
</dbReference>
<dbReference type="OrthoDB" id="9809746at2"/>
<dbReference type="SUPFAM" id="SSF52833">
    <property type="entry name" value="Thioredoxin-like"/>
    <property type="match status" value="1"/>
</dbReference>
<dbReference type="CDD" id="cd02969">
    <property type="entry name" value="PRX_like1"/>
    <property type="match status" value="1"/>
</dbReference>
<name>A0A420DVE3_9FLAO</name>
<feature type="domain" description="Thioredoxin" evidence="2">
    <location>
        <begin position="32"/>
        <end position="189"/>
    </location>
</feature>
<evidence type="ECO:0000259" key="2">
    <source>
        <dbReference type="PROSITE" id="PS51352"/>
    </source>
</evidence>
<gene>
    <name evidence="3" type="ORF">BXY80_0263</name>
</gene>
<reference evidence="3 4" key="1">
    <citation type="submission" date="2018-09" db="EMBL/GenBank/DDBJ databases">
        <title>Genomic Encyclopedia of Archaeal and Bacterial Type Strains, Phase II (KMG-II): from individual species to whole genera.</title>
        <authorList>
            <person name="Goeker M."/>
        </authorList>
    </citation>
    <scope>NUCLEOTIDE SEQUENCE [LARGE SCALE GENOMIC DNA]</scope>
    <source>
        <strain evidence="3 4">DSM 26283</strain>
    </source>
</reference>
<evidence type="ECO:0000313" key="3">
    <source>
        <dbReference type="EMBL" id="RKE98188.1"/>
    </source>
</evidence>